<evidence type="ECO:0000256" key="1">
    <source>
        <dbReference type="ARBA" id="ARBA00013184"/>
    </source>
</evidence>
<dbReference type="PANTHER" id="PTHR14744">
    <property type="entry name" value="N-ALPHA-ACETYLTRANSFERASE 60"/>
    <property type="match status" value="1"/>
</dbReference>
<reference evidence="11" key="1">
    <citation type="submission" date="2022-08" db="UniProtKB">
        <authorList>
            <consortium name="EnsemblMetazoa"/>
        </authorList>
    </citation>
    <scope>IDENTIFICATION</scope>
    <source>
        <strain evidence="11">Dongola</strain>
    </source>
</reference>
<dbReference type="CDD" id="cd04301">
    <property type="entry name" value="NAT_SF"/>
    <property type="match status" value="1"/>
</dbReference>
<dbReference type="PROSITE" id="PS51186">
    <property type="entry name" value="GNAT"/>
    <property type="match status" value="1"/>
</dbReference>
<comment type="catalytic activity">
    <reaction evidence="9">
        <text>L-lysyl-[protein] + acetyl-CoA = N(6)-acetyl-L-lysyl-[protein] + CoA + H(+)</text>
        <dbReference type="Rhea" id="RHEA:45948"/>
        <dbReference type="Rhea" id="RHEA-COMP:9752"/>
        <dbReference type="Rhea" id="RHEA-COMP:10731"/>
        <dbReference type="ChEBI" id="CHEBI:15378"/>
        <dbReference type="ChEBI" id="CHEBI:29969"/>
        <dbReference type="ChEBI" id="CHEBI:57287"/>
        <dbReference type="ChEBI" id="CHEBI:57288"/>
        <dbReference type="ChEBI" id="CHEBI:61930"/>
        <dbReference type="EC" id="2.3.1.48"/>
    </reaction>
</comment>
<evidence type="ECO:0000313" key="11">
    <source>
        <dbReference type="EnsemblMetazoa" id="AARA002990-PA"/>
    </source>
</evidence>
<evidence type="ECO:0000256" key="9">
    <source>
        <dbReference type="ARBA" id="ARBA00048017"/>
    </source>
</evidence>
<keyword evidence="5" id="KW-0012">Acyltransferase</keyword>
<dbReference type="Proteomes" id="UP000075840">
    <property type="component" value="Unassembled WGS sequence"/>
</dbReference>
<dbReference type="GO" id="GO:0000139">
    <property type="term" value="C:Golgi membrane"/>
    <property type="evidence" value="ECO:0007669"/>
    <property type="project" value="TreeGrafter"/>
</dbReference>
<dbReference type="VEuPathDB" id="VectorBase:AARA002990"/>
<dbReference type="SUPFAM" id="SSF55729">
    <property type="entry name" value="Acyl-CoA N-acyltransferases (Nat)"/>
    <property type="match status" value="1"/>
</dbReference>
<dbReference type="EC" id="2.3.1.259" evidence="7"/>
<dbReference type="InterPro" id="IPR045141">
    <property type="entry name" value="NAA60-like"/>
</dbReference>
<dbReference type="EMBL" id="APCN01002823">
    <property type="status" value="NOT_ANNOTATED_CDS"/>
    <property type="molecule type" value="Genomic_DNA"/>
</dbReference>
<dbReference type="FunFam" id="3.40.630.30:FF:000092">
    <property type="entry name" value="N-alpha-acetyltransferase 60 isoform X1"/>
    <property type="match status" value="1"/>
</dbReference>
<evidence type="ECO:0000256" key="6">
    <source>
        <dbReference type="ARBA" id="ARBA00025774"/>
    </source>
</evidence>
<evidence type="ECO:0000256" key="10">
    <source>
        <dbReference type="ARBA" id="ARBA00048848"/>
    </source>
</evidence>
<dbReference type="GO" id="GO:0004402">
    <property type="term" value="F:histone acetyltransferase activity"/>
    <property type="evidence" value="ECO:0007669"/>
    <property type="project" value="TreeGrafter"/>
</dbReference>
<evidence type="ECO:0000256" key="2">
    <source>
        <dbReference type="ARBA" id="ARBA00022679"/>
    </source>
</evidence>
<evidence type="ECO:0000256" key="4">
    <source>
        <dbReference type="ARBA" id="ARBA00022853"/>
    </source>
</evidence>
<name>A0A182HP01_ANOAR</name>
<sequence>MAQSFTWFPVNHLSSTKSNERLQNPYECPSVPLCSANDVQLRFLCPDDLEEVRTLCQDWFPIDYPLSWYVDITSSTRFFALAAIYNFSIIGLIVAEIKSYSKLNKEDRGIIPESMGRDAEIGYILSLGVHRKYRQNGIGSLLLDSLINHLTTAERHKVKAIFLHVLTTNRTAILFYERRGFVLHSFLPYYYSIRGKCKDGFTYVSYINGGHSPWILVFPGSNCRWTLPLDLWPNADGLSLGMLPYDWAVSSSAGRIDRSDPKHRSGRPIANIATSINPANSSLFQFSLFRSIVRVDFETLPTVFHRLSIVSSQRDMFLLHPPLPLPSAKFNVSSAYKHTHTYYYSRQHFHVHRDRFIASVHSTAIAMFICTRTSANTSV</sequence>
<comment type="catalytic activity">
    <reaction evidence="10">
        <text>N-terminal L-methionyl-[transmembrane protein] + acetyl-CoA = N-terminal N(alpha)-acetyl-L-methionyl-[transmembrane protein] + CoA + H(+)</text>
        <dbReference type="Rhea" id="RHEA:50604"/>
        <dbReference type="Rhea" id="RHEA-COMP:12745"/>
        <dbReference type="Rhea" id="RHEA-COMP:12746"/>
        <dbReference type="ChEBI" id="CHEBI:15378"/>
        <dbReference type="ChEBI" id="CHEBI:57287"/>
        <dbReference type="ChEBI" id="CHEBI:57288"/>
        <dbReference type="ChEBI" id="CHEBI:64731"/>
        <dbReference type="ChEBI" id="CHEBI:133414"/>
        <dbReference type="EC" id="2.3.1.259"/>
    </reaction>
</comment>
<keyword evidence="3" id="KW-0159">Chromosome partition</keyword>
<dbReference type="InterPro" id="IPR016181">
    <property type="entry name" value="Acyl_CoA_acyltransferase"/>
</dbReference>
<keyword evidence="2" id="KW-0808">Transferase</keyword>
<proteinExistence type="inferred from homology"/>
<evidence type="ECO:0000313" key="12">
    <source>
        <dbReference type="Proteomes" id="UP000075840"/>
    </source>
</evidence>
<evidence type="ECO:0000256" key="8">
    <source>
        <dbReference type="ARBA" id="ARBA00026144"/>
    </source>
</evidence>
<evidence type="ECO:0000256" key="7">
    <source>
        <dbReference type="ARBA" id="ARBA00026111"/>
    </source>
</evidence>
<comment type="similarity">
    <text evidence="6">Belongs to the acetyltransferase family. NAA60 subfamily.</text>
</comment>
<dbReference type="Pfam" id="PF00583">
    <property type="entry name" value="Acetyltransf_1"/>
    <property type="match status" value="1"/>
</dbReference>
<keyword evidence="12" id="KW-1185">Reference proteome</keyword>
<dbReference type="InterPro" id="IPR000182">
    <property type="entry name" value="GNAT_dom"/>
</dbReference>
<organism evidence="11 12">
    <name type="scientific">Anopheles arabiensis</name>
    <name type="common">Mosquito</name>
    <dbReference type="NCBI Taxonomy" id="7173"/>
    <lineage>
        <taxon>Eukaryota</taxon>
        <taxon>Metazoa</taxon>
        <taxon>Ecdysozoa</taxon>
        <taxon>Arthropoda</taxon>
        <taxon>Hexapoda</taxon>
        <taxon>Insecta</taxon>
        <taxon>Pterygota</taxon>
        <taxon>Neoptera</taxon>
        <taxon>Endopterygota</taxon>
        <taxon>Diptera</taxon>
        <taxon>Nematocera</taxon>
        <taxon>Culicoidea</taxon>
        <taxon>Culicidae</taxon>
        <taxon>Anophelinae</taxon>
        <taxon>Anopheles</taxon>
    </lineage>
</organism>
<accession>A0A182HP01</accession>
<protein>
    <recommendedName>
        <fullName evidence="8">N-alpha-acetyltransferase 60</fullName>
        <ecNumber evidence="7">2.3.1.259</ecNumber>
        <ecNumber evidence="1">2.3.1.48</ecNumber>
    </recommendedName>
</protein>
<dbReference type="AlphaFoldDB" id="A0A182HP01"/>
<dbReference type="PANTHER" id="PTHR14744:SF15">
    <property type="entry name" value="N-ALPHA-ACETYLTRANSFERASE 60"/>
    <property type="match status" value="1"/>
</dbReference>
<evidence type="ECO:0000256" key="3">
    <source>
        <dbReference type="ARBA" id="ARBA00022829"/>
    </source>
</evidence>
<keyword evidence="4" id="KW-0156">Chromatin regulator</keyword>
<dbReference type="EnsemblMetazoa" id="AARA002990-RA">
    <property type="protein sequence ID" value="AARA002990-PA"/>
    <property type="gene ID" value="AARA002990"/>
</dbReference>
<dbReference type="VEuPathDB" id="VectorBase:AARA21_009647"/>
<dbReference type="GO" id="GO:0007059">
    <property type="term" value="P:chromosome segregation"/>
    <property type="evidence" value="ECO:0007669"/>
    <property type="project" value="UniProtKB-KW"/>
</dbReference>
<dbReference type="EC" id="2.3.1.48" evidence="1"/>
<dbReference type="Gene3D" id="3.40.630.30">
    <property type="match status" value="1"/>
</dbReference>
<dbReference type="GO" id="GO:0120518">
    <property type="term" value="F:protein N-terminal-methionine acetyltransferase activity"/>
    <property type="evidence" value="ECO:0007669"/>
    <property type="project" value="UniProtKB-EC"/>
</dbReference>
<evidence type="ECO:0000256" key="5">
    <source>
        <dbReference type="ARBA" id="ARBA00023315"/>
    </source>
</evidence>